<dbReference type="EMBL" id="RCSW01000040">
    <property type="protein sequence ID" value="KAF7919319.1"/>
    <property type="molecule type" value="Genomic_DNA"/>
</dbReference>
<dbReference type="GeneID" id="62155239"/>
<protein>
    <submittedName>
        <fullName evidence="1">Uncharacterized protein</fullName>
    </submittedName>
</protein>
<dbReference type="Proteomes" id="UP000710849">
    <property type="component" value="Unassembled WGS sequence"/>
</dbReference>
<name>A0A9P5I038_9HELO</name>
<accession>A0A9P5I038</accession>
<dbReference type="RefSeq" id="XP_038726914.1">
    <property type="nucleotide sequence ID" value="XM_038882166.1"/>
</dbReference>
<organism evidence="1 2">
    <name type="scientific">Botrytis byssoidea</name>
    <dbReference type="NCBI Taxonomy" id="139641"/>
    <lineage>
        <taxon>Eukaryota</taxon>
        <taxon>Fungi</taxon>
        <taxon>Dikarya</taxon>
        <taxon>Ascomycota</taxon>
        <taxon>Pezizomycotina</taxon>
        <taxon>Leotiomycetes</taxon>
        <taxon>Helotiales</taxon>
        <taxon>Sclerotiniaceae</taxon>
        <taxon>Botrytis</taxon>
    </lineage>
</organism>
<reference evidence="1 2" key="1">
    <citation type="journal article" date="2020" name="Genome Biol. Evol.">
        <title>Comparative genomics of Sclerotiniaceae.</title>
        <authorList>
            <person name="Valero Jimenez C.A."/>
            <person name="Steentjes M."/>
            <person name="Scholten O.E."/>
            <person name="Van Kan J.A.L."/>
        </authorList>
    </citation>
    <scope>NUCLEOTIDE SEQUENCE [LARGE SCALE GENOMIC DNA]</scope>
    <source>
        <strain evidence="1 2">MUCL 94</strain>
    </source>
</reference>
<keyword evidence="2" id="KW-1185">Reference proteome</keyword>
<evidence type="ECO:0000313" key="1">
    <source>
        <dbReference type="EMBL" id="KAF7919319.1"/>
    </source>
</evidence>
<gene>
    <name evidence="1" type="ORF">EAE97_011651</name>
</gene>
<evidence type="ECO:0000313" key="2">
    <source>
        <dbReference type="Proteomes" id="UP000710849"/>
    </source>
</evidence>
<comment type="caution">
    <text evidence="1">The sequence shown here is derived from an EMBL/GenBank/DDBJ whole genome shotgun (WGS) entry which is preliminary data.</text>
</comment>
<dbReference type="AlphaFoldDB" id="A0A9P5I038"/>
<sequence length="201" mass="23460">MVERDLIRTAQPRVDGFGAELFSTKFDKQYKSRDCTQGCERAIRTIELAKRARNVKFSLQESSQKDLIARIYQLLSKSSNLPAKEKEPTLHEMQYNANWLIDPESTIGDVWYKIHHSFQNRPKWLDPYAVIMCLATQTFKSEDANQINQVLFALVFLPRVTEIRLPVTDTYHLYQGYCFKHNKIRSLVASQVRILEECPET</sequence>
<proteinExistence type="predicted"/>